<keyword evidence="6" id="KW-0285">Flavoprotein</keyword>
<evidence type="ECO:0000256" key="1">
    <source>
        <dbReference type="ARBA" id="ARBA00000085"/>
    </source>
</evidence>
<keyword evidence="11 17" id="KW-0418">Kinase</keyword>
<dbReference type="OrthoDB" id="489241at2"/>
<dbReference type="InterPro" id="IPR013655">
    <property type="entry name" value="PAS_fold_3"/>
</dbReference>
<dbReference type="Gene3D" id="2.10.70.100">
    <property type="match status" value="1"/>
</dbReference>
<dbReference type="RefSeq" id="WP_043918997.1">
    <property type="nucleotide sequence ID" value="NZ_FZPF01000004.1"/>
</dbReference>
<evidence type="ECO:0000313" key="17">
    <source>
        <dbReference type="EMBL" id="KIT15921.1"/>
    </source>
</evidence>
<evidence type="ECO:0000256" key="11">
    <source>
        <dbReference type="ARBA" id="ARBA00022777"/>
    </source>
</evidence>
<evidence type="ECO:0000259" key="16">
    <source>
        <dbReference type="PROSITE" id="PS50113"/>
    </source>
</evidence>
<evidence type="ECO:0000256" key="5">
    <source>
        <dbReference type="ARBA" id="ARBA00022606"/>
    </source>
</evidence>
<evidence type="ECO:0000256" key="7">
    <source>
        <dbReference type="ARBA" id="ARBA00022643"/>
    </source>
</evidence>
<dbReference type="InterPro" id="IPR011102">
    <property type="entry name" value="Sig_transdc_His_kinase_HWE"/>
</dbReference>
<evidence type="ECO:0000256" key="3">
    <source>
        <dbReference type="ARBA" id="ARBA00022543"/>
    </source>
</evidence>
<keyword evidence="4" id="KW-0597">Phosphoprotein</keyword>
<dbReference type="GO" id="GO:0009881">
    <property type="term" value="F:photoreceptor activity"/>
    <property type="evidence" value="ECO:0007669"/>
    <property type="project" value="UniProtKB-KW"/>
</dbReference>
<evidence type="ECO:0000256" key="9">
    <source>
        <dbReference type="ARBA" id="ARBA00022737"/>
    </source>
</evidence>
<proteinExistence type="predicted"/>
<keyword evidence="18" id="KW-1185">Reference proteome</keyword>
<dbReference type="GO" id="GO:0005524">
    <property type="term" value="F:ATP binding"/>
    <property type="evidence" value="ECO:0007669"/>
    <property type="project" value="UniProtKB-KW"/>
</dbReference>
<accession>A0A0D1EG81</accession>
<dbReference type="CDD" id="cd16936">
    <property type="entry name" value="HATPase_RsbW-like"/>
    <property type="match status" value="1"/>
</dbReference>
<dbReference type="EMBL" id="JYFE01000041">
    <property type="protein sequence ID" value="KIT15921.1"/>
    <property type="molecule type" value="Genomic_DNA"/>
</dbReference>
<evidence type="ECO:0000256" key="2">
    <source>
        <dbReference type="ARBA" id="ARBA00012438"/>
    </source>
</evidence>
<dbReference type="SUPFAM" id="SSF55874">
    <property type="entry name" value="ATPase domain of HSP90 chaperone/DNA topoisomerase II/histidine kinase"/>
    <property type="match status" value="1"/>
</dbReference>
<dbReference type="Pfam" id="PF13581">
    <property type="entry name" value="HATPase_c_2"/>
    <property type="match status" value="1"/>
</dbReference>
<dbReference type="Pfam" id="PF08447">
    <property type="entry name" value="PAS_3"/>
    <property type="match status" value="1"/>
</dbReference>
<name>A0A0D1EG81_9RHOB</name>
<dbReference type="Gene3D" id="3.30.565.10">
    <property type="entry name" value="Histidine kinase-like ATPase, C-terminal domain"/>
    <property type="match status" value="1"/>
</dbReference>
<keyword evidence="14" id="KW-0843">Virulence</keyword>
<evidence type="ECO:0000256" key="10">
    <source>
        <dbReference type="ARBA" id="ARBA00022741"/>
    </source>
</evidence>
<evidence type="ECO:0000256" key="6">
    <source>
        <dbReference type="ARBA" id="ARBA00022630"/>
    </source>
</evidence>
<keyword evidence="10" id="KW-0547">Nucleotide-binding</keyword>
<sequence>MRDQTGTSGRASALAALVDETDWQDIAAGFGGIGRFVLDLESSDCEIDETLRRLTGLEELVGRVPADRFIERIHPDDRANVVAEIRRAGEENGAYDVDFRFERPDGRMIWLTGQGRVRSHSDGSRLLIGVNYDITDLRQAQERSDLLAREMAHRMKNVFALVQGMFNMAARSAQTREALAEGFSGRLQALAAVNSLTFTGEDRAVAADALVDAILGPLIAGGRITAKLDPFAFNGTSAQTMVLALNELMTNAVKYGALANDDGHVDLSIEVEGDEFRFGWSERGVAEPVVEPEGKGGFGMQVLKTMTRATYSGSPVLDWRPEGLAFSCTWPAGQFGSGNQEASGG</sequence>
<dbReference type="STRING" id="935700.jaqu_21890"/>
<dbReference type="CDD" id="cd00130">
    <property type="entry name" value="PAS"/>
    <property type="match status" value="1"/>
</dbReference>
<reference evidence="17 18" key="1">
    <citation type="submission" date="2015-02" db="EMBL/GenBank/DDBJ databases">
        <title>Genome Sequence of Jannaschia aquimarina DSM28248, a member of the Roseobacter clade.</title>
        <authorList>
            <person name="Voget S."/>
            <person name="Daniel R."/>
        </authorList>
    </citation>
    <scope>NUCLEOTIDE SEQUENCE [LARGE SCALE GENOMIC DNA]</scope>
    <source>
        <strain evidence="17 18">GSW-M26</strain>
    </source>
</reference>
<keyword evidence="3" id="KW-0600">Photoreceptor protein</keyword>
<dbReference type="InterPro" id="IPR001610">
    <property type="entry name" value="PAC"/>
</dbReference>
<dbReference type="Pfam" id="PF07536">
    <property type="entry name" value="HWE_HK"/>
    <property type="match status" value="1"/>
</dbReference>
<dbReference type="EC" id="2.7.13.3" evidence="2"/>
<organism evidence="17 18">
    <name type="scientific">Jannaschia aquimarina</name>
    <dbReference type="NCBI Taxonomy" id="935700"/>
    <lineage>
        <taxon>Bacteria</taxon>
        <taxon>Pseudomonadati</taxon>
        <taxon>Pseudomonadota</taxon>
        <taxon>Alphaproteobacteria</taxon>
        <taxon>Rhodobacterales</taxon>
        <taxon>Roseobacteraceae</taxon>
        <taxon>Jannaschia</taxon>
    </lineage>
</organism>
<keyword evidence="15" id="KW-0675">Receptor</keyword>
<evidence type="ECO:0000256" key="4">
    <source>
        <dbReference type="ARBA" id="ARBA00022553"/>
    </source>
</evidence>
<evidence type="ECO:0000256" key="15">
    <source>
        <dbReference type="ARBA" id="ARBA00023170"/>
    </source>
</evidence>
<feature type="domain" description="PAC" evidence="16">
    <location>
        <begin position="95"/>
        <end position="146"/>
    </location>
</feature>
<dbReference type="PATRIC" id="fig|935700.4.peg.2255"/>
<evidence type="ECO:0000256" key="14">
    <source>
        <dbReference type="ARBA" id="ARBA00023026"/>
    </source>
</evidence>
<dbReference type="InterPro" id="IPR000700">
    <property type="entry name" value="PAS-assoc_C"/>
</dbReference>
<keyword evidence="5" id="KW-0716">Sensory transduction</keyword>
<dbReference type="PANTHER" id="PTHR41523:SF8">
    <property type="entry name" value="ETHYLENE RESPONSE SENSOR PROTEIN"/>
    <property type="match status" value="1"/>
</dbReference>
<comment type="catalytic activity">
    <reaction evidence="1">
        <text>ATP + protein L-histidine = ADP + protein N-phospho-L-histidine.</text>
        <dbReference type="EC" id="2.7.13.3"/>
    </reaction>
</comment>
<dbReference type="InterPro" id="IPR000014">
    <property type="entry name" value="PAS"/>
</dbReference>
<dbReference type="InterPro" id="IPR036890">
    <property type="entry name" value="HATPase_C_sf"/>
</dbReference>
<dbReference type="GO" id="GO:0004673">
    <property type="term" value="F:protein histidine kinase activity"/>
    <property type="evidence" value="ECO:0007669"/>
    <property type="project" value="UniProtKB-EC"/>
</dbReference>
<evidence type="ECO:0000313" key="18">
    <source>
        <dbReference type="Proteomes" id="UP000032232"/>
    </source>
</evidence>
<keyword evidence="13" id="KW-0157">Chromophore</keyword>
<dbReference type="PROSITE" id="PS50113">
    <property type="entry name" value="PAC"/>
    <property type="match status" value="1"/>
</dbReference>
<keyword evidence="7" id="KW-0288">FMN</keyword>
<keyword evidence="8 17" id="KW-0808">Transferase</keyword>
<evidence type="ECO:0000256" key="13">
    <source>
        <dbReference type="ARBA" id="ARBA00022991"/>
    </source>
</evidence>
<evidence type="ECO:0000256" key="8">
    <source>
        <dbReference type="ARBA" id="ARBA00022679"/>
    </source>
</evidence>
<keyword evidence="12" id="KW-0067">ATP-binding</keyword>
<dbReference type="SMART" id="SM00911">
    <property type="entry name" value="HWE_HK"/>
    <property type="match status" value="1"/>
</dbReference>
<dbReference type="PANTHER" id="PTHR41523">
    <property type="entry name" value="TWO-COMPONENT SYSTEM SENSOR PROTEIN"/>
    <property type="match status" value="1"/>
</dbReference>
<gene>
    <name evidence="17" type="ORF">jaqu_21890</name>
</gene>
<dbReference type="Gene3D" id="3.30.450.20">
    <property type="entry name" value="PAS domain"/>
    <property type="match status" value="1"/>
</dbReference>
<dbReference type="InterPro" id="IPR035965">
    <property type="entry name" value="PAS-like_dom_sf"/>
</dbReference>
<dbReference type="AlphaFoldDB" id="A0A0D1EG81"/>
<dbReference type="Proteomes" id="UP000032232">
    <property type="component" value="Unassembled WGS sequence"/>
</dbReference>
<dbReference type="SUPFAM" id="SSF55785">
    <property type="entry name" value="PYP-like sensor domain (PAS domain)"/>
    <property type="match status" value="1"/>
</dbReference>
<dbReference type="NCBIfam" id="TIGR00229">
    <property type="entry name" value="sensory_box"/>
    <property type="match status" value="1"/>
</dbReference>
<keyword evidence="9" id="KW-0677">Repeat</keyword>
<protein>
    <recommendedName>
        <fullName evidence="2">histidine kinase</fullName>
        <ecNumber evidence="2">2.7.13.3</ecNumber>
    </recommendedName>
</protein>
<dbReference type="SMART" id="SM00086">
    <property type="entry name" value="PAC"/>
    <property type="match status" value="1"/>
</dbReference>
<comment type="caution">
    <text evidence="17">The sequence shown here is derived from an EMBL/GenBank/DDBJ whole genome shotgun (WGS) entry which is preliminary data.</text>
</comment>
<dbReference type="InterPro" id="IPR003594">
    <property type="entry name" value="HATPase_dom"/>
</dbReference>
<evidence type="ECO:0000256" key="12">
    <source>
        <dbReference type="ARBA" id="ARBA00022840"/>
    </source>
</evidence>